<dbReference type="AlphaFoldDB" id="A0A0K1PDA3"/>
<dbReference type="KEGG" id="vin:AKJ08_1486"/>
<organism evidence="7 8">
    <name type="scientific">Vulgatibacter incomptus</name>
    <dbReference type="NCBI Taxonomy" id="1391653"/>
    <lineage>
        <taxon>Bacteria</taxon>
        <taxon>Pseudomonadati</taxon>
        <taxon>Myxococcota</taxon>
        <taxon>Myxococcia</taxon>
        <taxon>Myxococcales</taxon>
        <taxon>Cystobacterineae</taxon>
        <taxon>Vulgatibacteraceae</taxon>
        <taxon>Vulgatibacter</taxon>
    </lineage>
</organism>
<comment type="similarity">
    <text evidence="2">Belongs to the autoinducer-2 exporter (AI-2E) (TC 2.A.86) family.</text>
</comment>
<feature type="transmembrane region" description="Helical" evidence="6">
    <location>
        <begin position="63"/>
        <end position="88"/>
    </location>
</feature>
<evidence type="ECO:0000256" key="5">
    <source>
        <dbReference type="ARBA" id="ARBA00023136"/>
    </source>
</evidence>
<sequence>MGWDRTIRWSTVAFIVAFVATLIAFVVVIWTYLIPVLVGAFAAVLFDAPHEALVKKFKGRRGLAAGTSTLAVTLLVFVPLATVVFVLVEQAIELVGKLKEYLGPGGLEELLGGRVPAALQPLVARLQEIGAGQQVQTMLSSLGSFFTKWLGAALGATTRLLVETILAIVSMYYFFLDGKRYLVQVSKATPLDPTYEAELVEEFRDVSQTMVFVNIVTAVVQGLVGGIGFLIVEVPTPLVWAVLMSFLSLVPILGTGLVWAPAGVILILTGRTVAGIFLLAWGLLIVGTVDNVLRPILAKGHIRLHPLLVFLTIFGGLIVFGAVGVIIGPLIGSLFTAMVRIWKRDFAPRLASR</sequence>
<accession>A0A0K1PDA3</accession>
<evidence type="ECO:0000256" key="4">
    <source>
        <dbReference type="ARBA" id="ARBA00022989"/>
    </source>
</evidence>
<evidence type="ECO:0000256" key="1">
    <source>
        <dbReference type="ARBA" id="ARBA00004141"/>
    </source>
</evidence>
<dbReference type="OrthoDB" id="9773730at2"/>
<reference evidence="7 8" key="1">
    <citation type="submission" date="2015-08" db="EMBL/GenBank/DDBJ databases">
        <authorList>
            <person name="Babu N.S."/>
            <person name="Beckwith C.J."/>
            <person name="Beseler K.G."/>
            <person name="Brison A."/>
            <person name="Carone J.V."/>
            <person name="Caskin T.P."/>
            <person name="Diamond M."/>
            <person name="Durham M.E."/>
            <person name="Foxe J.M."/>
            <person name="Go M."/>
            <person name="Henderson B.A."/>
            <person name="Jones I.B."/>
            <person name="McGettigan J.A."/>
            <person name="Micheletti S.J."/>
            <person name="Nasrallah M.E."/>
            <person name="Ortiz D."/>
            <person name="Piller C.R."/>
            <person name="Privatt S.R."/>
            <person name="Schneider S.L."/>
            <person name="Sharp S."/>
            <person name="Smith T.C."/>
            <person name="Stanton J.D."/>
            <person name="Ullery H.E."/>
            <person name="Wilson R.J."/>
            <person name="Serrano M.G."/>
            <person name="Buck G."/>
            <person name="Lee V."/>
            <person name="Wang Y."/>
            <person name="Carvalho R."/>
            <person name="Voegtly L."/>
            <person name="Shi R."/>
            <person name="Duckworth R."/>
            <person name="Johnson A."/>
            <person name="Loviza R."/>
            <person name="Walstead R."/>
            <person name="Shah Z."/>
            <person name="Kiflezghi M."/>
            <person name="Wade K."/>
            <person name="Ball S.L."/>
            <person name="Bradley K.W."/>
            <person name="Asai D.J."/>
            <person name="Bowman C.A."/>
            <person name="Russell D.A."/>
            <person name="Pope W.H."/>
            <person name="Jacobs-Sera D."/>
            <person name="Hendrix R.W."/>
            <person name="Hatfull G.F."/>
        </authorList>
    </citation>
    <scope>NUCLEOTIDE SEQUENCE [LARGE SCALE GENOMIC DNA]</scope>
    <source>
        <strain evidence="7 8">DSM 27710</strain>
    </source>
</reference>
<keyword evidence="3 6" id="KW-0812">Transmembrane</keyword>
<keyword evidence="8" id="KW-1185">Reference proteome</keyword>
<comment type="subcellular location">
    <subcellularLocation>
        <location evidence="1">Membrane</location>
        <topology evidence="1">Multi-pass membrane protein</topology>
    </subcellularLocation>
</comment>
<name>A0A0K1PDA3_9BACT</name>
<dbReference type="InterPro" id="IPR002549">
    <property type="entry name" value="AI-2E-like"/>
</dbReference>
<evidence type="ECO:0000256" key="3">
    <source>
        <dbReference type="ARBA" id="ARBA00022692"/>
    </source>
</evidence>
<dbReference type="STRING" id="1391653.AKJ08_1486"/>
<dbReference type="RefSeq" id="WP_082342848.1">
    <property type="nucleotide sequence ID" value="NZ_CP012332.1"/>
</dbReference>
<dbReference type="EMBL" id="CP012332">
    <property type="protein sequence ID" value="AKU91099.1"/>
    <property type="molecule type" value="Genomic_DNA"/>
</dbReference>
<dbReference type="PANTHER" id="PTHR21716">
    <property type="entry name" value="TRANSMEMBRANE PROTEIN"/>
    <property type="match status" value="1"/>
</dbReference>
<dbReference type="GO" id="GO:0016020">
    <property type="term" value="C:membrane"/>
    <property type="evidence" value="ECO:0007669"/>
    <property type="project" value="UniProtKB-SubCell"/>
</dbReference>
<feature type="transmembrane region" description="Helical" evidence="6">
    <location>
        <begin position="238"/>
        <end position="260"/>
    </location>
</feature>
<protein>
    <submittedName>
        <fullName evidence="7">Membrane protein, putative</fullName>
    </submittedName>
</protein>
<evidence type="ECO:0000256" key="6">
    <source>
        <dbReference type="SAM" id="Phobius"/>
    </source>
</evidence>
<dbReference type="Pfam" id="PF01594">
    <property type="entry name" value="AI-2E_transport"/>
    <property type="match status" value="1"/>
</dbReference>
<feature type="transmembrane region" description="Helical" evidence="6">
    <location>
        <begin position="211"/>
        <end position="232"/>
    </location>
</feature>
<proteinExistence type="inferred from homology"/>
<keyword evidence="5 6" id="KW-0472">Membrane</keyword>
<evidence type="ECO:0000313" key="7">
    <source>
        <dbReference type="EMBL" id="AKU91099.1"/>
    </source>
</evidence>
<dbReference type="PANTHER" id="PTHR21716:SF4">
    <property type="entry name" value="TRANSMEMBRANE PROTEIN 245"/>
    <property type="match status" value="1"/>
</dbReference>
<keyword evidence="4 6" id="KW-1133">Transmembrane helix</keyword>
<evidence type="ECO:0000256" key="2">
    <source>
        <dbReference type="ARBA" id="ARBA00009773"/>
    </source>
</evidence>
<feature type="transmembrane region" description="Helical" evidence="6">
    <location>
        <begin position="12"/>
        <end position="42"/>
    </location>
</feature>
<feature type="transmembrane region" description="Helical" evidence="6">
    <location>
        <begin position="309"/>
        <end position="339"/>
    </location>
</feature>
<gene>
    <name evidence="7" type="ORF">AKJ08_1486</name>
</gene>
<feature type="transmembrane region" description="Helical" evidence="6">
    <location>
        <begin position="272"/>
        <end position="289"/>
    </location>
</feature>
<dbReference type="Proteomes" id="UP000055590">
    <property type="component" value="Chromosome"/>
</dbReference>
<evidence type="ECO:0000313" key="8">
    <source>
        <dbReference type="Proteomes" id="UP000055590"/>
    </source>
</evidence>